<dbReference type="AlphaFoldDB" id="F3KVV9"/>
<keyword evidence="6" id="KW-0411">Iron-sulfur</keyword>
<name>F3KVV9_9BURK</name>
<accession>F3KVV9</accession>
<evidence type="ECO:0000259" key="7">
    <source>
        <dbReference type="Pfam" id="PF03460"/>
    </source>
</evidence>
<dbReference type="InterPro" id="IPR005117">
    <property type="entry name" value="NiRdtase/SiRdtase_haem-b_fer"/>
</dbReference>
<dbReference type="GO" id="GO:0051539">
    <property type="term" value="F:4 iron, 4 sulfur cluster binding"/>
    <property type="evidence" value="ECO:0007669"/>
    <property type="project" value="UniProtKB-KW"/>
</dbReference>
<protein>
    <submittedName>
        <fullName evidence="8">Precorrin-3B synthase</fullName>
    </submittedName>
</protein>
<keyword evidence="5" id="KW-0408">Iron</keyword>
<evidence type="ECO:0000256" key="1">
    <source>
        <dbReference type="ARBA" id="ARBA00022485"/>
    </source>
</evidence>
<dbReference type="PANTHER" id="PTHR32439">
    <property type="entry name" value="FERREDOXIN--NITRITE REDUCTASE, CHLOROPLASTIC"/>
    <property type="match status" value="1"/>
</dbReference>
<sequence length="403" mass="42448">MTEPLPTQAHAAVRVKGWCPGALRPMAASDGLVVRVRPHAGRLSGEQAQGLAALALRYARPQLELTNRANLQLRGVHAAQHPALLDGLRALGVLDADSEAEARRNVQVQPLWTDGDPTPALARELSDRLVRGDAPRLPAKFGFAVDTGPHPCLRDAPADVRLERHGDAVLVWADGAVHGRVVPLDEATSAALALARWFLASGAVTQGRGRMADALRHRALPEDWRVVPVPDVAAGTPALGPHAAGQLVGFAFGLVQADTLAALGRRGALRLSPWRCLLLETAGPVPALPDLITAPGDARLRVAACTGAPDCEQAAQAQGSPRALALALAPWAPLLPEGLGLHVSGCPKGCAHPREATTVVTTANGLDLIWRGKADSLPDHRGLDRHALMQLLQQQERPHAAPL</sequence>
<proteinExistence type="predicted"/>
<dbReference type="Gene3D" id="3.30.413.10">
    <property type="entry name" value="Sulfite Reductase Hemoprotein, domain 1"/>
    <property type="match status" value="2"/>
</dbReference>
<dbReference type="GO" id="GO:0046872">
    <property type="term" value="F:metal ion binding"/>
    <property type="evidence" value="ECO:0007669"/>
    <property type="project" value="UniProtKB-KW"/>
</dbReference>
<organism evidence="8 9">
    <name type="scientific">Hylemonella gracilis ATCC 19624</name>
    <dbReference type="NCBI Taxonomy" id="887062"/>
    <lineage>
        <taxon>Bacteria</taxon>
        <taxon>Pseudomonadati</taxon>
        <taxon>Pseudomonadota</taxon>
        <taxon>Betaproteobacteria</taxon>
        <taxon>Burkholderiales</taxon>
        <taxon>Comamonadaceae</taxon>
        <taxon>Hylemonella</taxon>
    </lineage>
</organism>
<evidence type="ECO:0000313" key="8">
    <source>
        <dbReference type="EMBL" id="EGI76062.1"/>
    </source>
</evidence>
<evidence type="ECO:0000313" key="9">
    <source>
        <dbReference type="Proteomes" id="UP000016368"/>
    </source>
</evidence>
<dbReference type="GO" id="GO:0016491">
    <property type="term" value="F:oxidoreductase activity"/>
    <property type="evidence" value="ECO:0007669"/>
    <property type="project" value="UniProtKB-KW"/>
</dbReference>
<evidence type="ECO:0000256" key="2">
    <source>
        <dbReference type="ARBA" id="ARBA00022617"/>
    </source>
</evidence>
<keyword evidence="2" id="KW-0349">Heme</keyword>
<evidence type="ECO:0000256" key="4">
    <source>
        <dbReference type="ARBA" id="ARBA00023002"/>
    </source>
</evidence>
<evidence type="ECO:0000256" key="3">
    <source>
        <dbReference type="ARBA" id="ARBA00022723"/>
    </source>
</evidence>
<dbReference type="Gene3D" id="3.90.480.10">
    <property type="entry name" value="Sulfite Reductase Hemoprotein,Domain 2"/>
    <property type="match status" value="1"/>
</dbReference>
<dbReference type="Proteomes" id="UP000016368">
    <property type="component" value="Unassembled WGS sequence"/>
</dbReference>
<dbReference type="SUPFAM" id="SSF55124">
    <property type="entry name" value="Nitrite/Sulfite reductase N-terminal domain-like"/>
    <property type="match status" value="1"/>
</dbReference>
<dbReference type="RefSeq" id="WP_006298688.1">
    <property type="nucleotide sequence ID" value="NZ_AEGR01000081.1"/>
</dbReference>
<dbReference type="EMBL" id="AEGR01000081">
    <property type="protein sequence ID" value="EGI76062.1"/>
    <property type="molecule type" value="Genomic_DNA"/>
</dbReference>
<feature type="domain" description="Nitrite/Sulfite reductase ferredoxin-like" evidence="7">
    <location>
        <begin position="28"/>
        <end position="90"/>
    </location>
</feature>
<evidence type="ECO:0000256" key="5">
    <source>
        <dbReference type="ARBA" id="ARBA00023004"/>
    </source>
</evidence>
<evidence type="ECO:0000256" key="6">
    <source>
        <dbReference type="ARBA" id="ARBA00023014"/>
    </source>
</evidence>
<dbReference type="OrthoDB" id="7459360at2"/>
<reference evidence="8 9" key="1">
    <citation type="journal article" date="2011" name="EMBO J.">
        <title>Structural diversity of bacterial flagellar motors.</title>
        <authorList>
            <person name="Chen S."/>
            <person name="Beeby M."/>
            <person name="Murphy G.E."/>
            <person name="Leadbetter J.R."/>
            <person name="Hendrixson D.R."/>
            <person name="Briegel A."/>
            <person name="Li Z."/>
            <person name="Shi J."/>
            <person name="Tocheva E.I."/>
            <person name="Muller A."/>
            <person name="Dobro M.J."/>
            <person name="Jensen G.J."/>
        </authorList>
    </citation>
    <scope>NUCLEOTIDE SEQUENCE [LARGE SCALE GENOMIC DNA]</scope>
    <source>
        <strain evidence="8 9">ATCC 19624</strain>
    </source>
</reference>
<keyword evidence="9" id="KW-1185">Reference proteome</keyword>
<dbReference type="Pfam" id="PF03460">
    <property type="entry name" value="NIR_SIR_ferr"/>
    <property type="match status" value="1"/>
</dbReference>
<dbReference type="SUPFAM" id="SSF56014">
    <property type="entry name" value="Nitrite and sulphite reductase 4Fe-4S domain-like"/>
    <property type="match status" value="2"/>
</dbReference>
<dbReference type="eggNOG" id="COG0155">
    <property type="taxonomic scope" value="Bacteria"/>
</dbReference>
<dbReference type="STRING" id="887062.HGR_12984"/>
<comment type="caution">
    <text evidence="8">The sequence shown here is derived from an EMBL/GenBank/DDBJ whole genome shotgun (WGS) entry which is preliminary data.</text>
</comment>
<keyword evidence="4" id="KW-0560">Oxidoreductase</keyword>
<gene>
    <name evidence="8" type="ORF">HGR_12984</name>
</gene>
<keyword evidence="3" id="KW-0479">Metal-binding</keyword>
<keyword evidence="1" id="KW-0004">4Fe-4S</keyword>
<dbReference type="PANTHER" id="PTHR32439:SF9">
    <property type="entry name" value="BLR3264 PROTEIN"/>
    <property type="match status" value="1"/>
</dbReference>
<dbReference type="InterPro" id="IPR045854">
    <property type="entry name" value="NO2/SO3_Rdtase_4Fe4S_sf"/>
</dbReference>
<dbReference type="InterPro" id="IPR036136">
    <property type="entry name" value="Nit/Sulf_reduc_fer-like_dom_sf"/>
</dbReference>
<dbReference type="InterPro" id="IPR051329">
    <property type="entry name" value="NIR_SIR_4Fe-4S"/>
</dbReference>